<sequence length="140" mass="15688">MESYHITVIVSTAAADPVSVPPGSSGRSNWCNEHNTIHRQLDAIEEQVEKTVEYLESEVKTLLKDISETAWSAPIAPGTPLVDIFDGLYLLGIVCSKVNNNFCYTTPKYMIFSPSCSPTYSLLKNHWRDYIFDSLSLLLK</sequence>
<dbReference type="PANTHER" id="PTHR37355">
    <property type="entry name" value="PLACENTA-SPECIFIC PROTEIN 9"/>
    <property type="match status" value="1"/>
</dbReference>
<proteinExistence type="predicted"/>
<evidence type="ECO:0000313" key="1">
    <source>
        <dbReference type="Ensembl" id="ENSGAGP00000029768.1"/>
    </source>
</evidence>
<reference evidence="1" key="3">
    <citation type="submission" date="2025-09" db="UniProtKB">
        <authorList>
            <consortium name="Ensembl"/>
        </authorList>
    </citation>
    <scope>IDENTIFICATION</scope>
</reference>
<accession>A0A452IPB5</accession>
<protein>
    <submittedName>
        <fullName evidence="1">Uncharacterized protein</fullName>
    </submittedName>
</protein>
<dbReference type="InterPro" id="IPR027941">
    <property type="entry name" value="PLAC9"/>
</dbReference>
<evidence type="ECO:0000313" key="2">
    <source>
        <dbReference type="Proteomes" id="UP000291020"/>
    </source>
</evidence>
<reference evidence="2" key="1">
    <citation type="journal article" date="2017" name="PLoS ONE">
        <title>The Agassiz's desert tortoise genome provides a resource for the conservation of a threatened species.</title>
        <authorList>
            <person name="Tollis M."/>
            <person name="DeNardo D.F."/>
            <person name="Cornelius J.A."/>
            <person name="Dolby G.A."/>
            <person name="Edwards T."/>
            <person name="Henen B.T."/>
            <person name="Karl A.E."/>
            <person name="Murphy R.W."/>
            <person name="Kusumi K."/>
        </authorList>
    </citation>
    <scope>NUCLEOTIDE SEQUENCE [LARGE SCALE GENOMIC DNA]</scope>
</reference>
<dbReference type="PANTHER" id="PTHR37355:SF1">
    <property type="entry name" value="PLACENTA-SPECIFIC PROTEIN 9"/>
    <property type="match status" value="1"/>
</dbReference>
<name>A0A452IPB5_9SAUR</name>
<dbReference type="STRING" id="38772.ENSGAGP00000029768"/>
<organism evidence="1 2">
    <name type="scientific">Gopherus agassizii</name>
    <name type="common">Agassiz's desert tortoise</name>
    <dbReference type="NCBI Taxonomy" id="38772"/>
    <lineage>
        <taxon>Eukaryota</taxon>
        <taxon>Metazoa</taxon>
        <taxon>Chordata</taxon>
        <taxon>Craniata</taxon>
        <taxon>Vertebrata</taxon>
        <taxon>Euteleostomi</taxon>
        <taxon>Archelosauria</taxon>
        <taxon>Testudinata</taxon>
        <taxon>Testudines</taxon>
        <taxon>Cryptodira</taxon>
        <taxon>Durocryptodira</taxon>
        <taxon>Testudinoidea</taxon>
        <taxon>Testudinidae</taxon>
        <taxon>Gopherus</taxon>
    </lineage>
</organism>
<reference evidence="1" key="2">
    <citation type="submission" date="2025-08" db="UniProtKB">
        <authorList>
            <consortium name="Ensembl"/>
        </authorList>
    </citation>
    <scope>IDENTIFICATION</scope>
</reference>
<keyword evidence="2" id="KW-1185">Reference proteome</keyword>
<dbReference type="Pfam" id="PF15205">
    <property type="entry name" value="PLAC9"/>
    <property type="match status" value="1"/>
</dbReference>
<dbReference type="AlphaFoldDB" id="A0A452IPB5"/>
<dbReference type="Ensembl" id="ENSGAGT00000033802.1">
    <property type="protein sequence ID" value="ENSGAGP00000029768.1"/>
    <property type="gene ID" value="ENSGAGG00000021494.1"/>
</dbReference>
<dbReference type="Proteomes" id="UP000291020">
    <property type="component" value="Unassembled WGS sequence"/>
</dbReference>